<comment type="caution">
    <text evidence="9">The sequence shown here is derived from an EMBL/GenBank/DDBJ whole genome shotgun (WGS) entry which is preliminary data.</text>
</comment>
<dbReference type="PANTHER" id="PTHR16515">
    <property type="entry name" value="PR DOMAIN ZINC FINGER PROTEIN"/>
    <property type="match status" value="1"/>
</dbReference>
<dbReference type="PROSITE" id="PS00028">
    <property type="entry name" value="ZINC_FINGER_C2H2_1"/>
    <property type="match status" value="2"/>
</dbReference>
<dbReference type="Pfam" id="PF25491">
    <property type="entry name" value="CCHC_BCL-11A"/>
    <property type="match status" value="1"/>
</dbReference>
<keyword evidence="3" id="KW-0677">Repeat</keyword>
<dbReference type="Pfam" id="PF00096">
    <property type="entry name" value="zf-C2H2"/>
    <property type="match status" value="1"/>
</dbReference>
<evidence type="ECO:0000256" key="1">
    <source>
        <dbReference type="ARBA" id="ARBA00004123"/>
    </source>
</evidence>
<evidence type="ECO:0000256" key="6">
    <source>
        <dbReference type="ARBA" id="ARBA00023242"/>
    </source>
</evidence>
<accession>A0A8T0DDH6</accession>
<protein>
    <recommendedName>
        <fullName evidence="8">C2H2-type domain-containing protein</fullName>
    </recommendedName>
</protein>
<dbReference type="Proteomes" id="UP000699462">
    <property type="component" value="Unassembled WGS sequence"/>
</dbReference>
<evidence type="ECO:0000256" key="5">
    <source>
        <dbReference type="ARBA" id="ARBA00022833"/>
    </source>
</evidence>
<keyword evidence="6" id="KW-0539">Nucleus</keyword>
<dbReference type="SMART" id="SM00355">
    <property type="entry name" value="ZnF_C2H2"/>
    <property type="match status" value="4"/>
</dbReference>
<evidence type="ECO:0000259" key="8">
    <source>
        <dbReference type="PROSITE" id="PS50157"/>
    </source>
</evidence>
<dbReference type="FunFam" id="3.30.160.60:FF:000446">
    <property type="entry name" value="Zinc finger protein"/>
    <property type="match status" value="1"/>
</dbReference>
<dbReference type="InterPro" id="IPR057448">
    <property type="entry name" value="BCL-11A_Znf_CCHC"/>
</dbReference>
<keyword evidence="4 7" id="KW-0863">Zinc-finger</keyword>
<keyword evidence="2" id="KW-0479">Metal-binding</keyword>
<feature type="domain" description="C2H2-type" evidence="8">
    <location>
        <begin position="499"/>
        <end position="527"/>
    </location>
</feature>
<gene>
    <name evidence="9" type="ORF">P879_05246</name>
</gene>
<dbReference type="InterPro" id="IPR050331">
    <property type="entry name" value="Zinc_finger"/>
</dbReference>
<sequence length="611" mass="66773">MVPDYLFCGTCFVNFRLCDITLFIEHKKSNCATYTNPGSADLNNSTAGSFVAGFLECVQCFRKFPNALPLLLHVQLEHQRMFATSLGPQLPLQTFAKEIVRPVDTAAGNVVIHSSGTTTHSDTENIVTKSNPDGFPNTNFTQFTSAGTQTNLSSFKSQLLTRKDRIYPPCCAPVLSDDNLANITSSASGIMQTYVCAEPSTRLCGCTTASCTSRDLVVCTCSCFCLSTTSSKSACSPCASLMNPCCTTSPAACTACESTDNFNPSEDKKSVQSPADKPCCLLTTPNSLTCCSSGNLNVASSRRLQTIPCCPCPPSAIKASTISTESQTDFEPEFYSPDYADIAMLLASPVKTTTNSPGPDLDWMFGFEGPRSVNTSSHDRQKEVTTDLTTVQPMTVSSGDSVINLSLPDAVCQHVTNPPRPSLSLTSTSFSNPEQEQATSANLLAVSSTDVSSLDAATNFTPDEKLEQPIRTVSLSVDLQPRFVVTTIAGNQPSVSRQFVCNECGTTYRQKVHLRKHILTHHIRRKPHECPLCSYRTVEKSHLTVHLRTHTGERPFKCRACSYSSTQNCTLKSHYIRKHTNSFLYCARCSGRFYTELELSKHERMCVFENF</sequence>
<dbReference type="EMBL" id="JTDF01007638">
    <property type="protein sequence ID" value="KAF8564918.1"/>
    <property type="molecule type" value="Genomic_DNA"/>
</dbReference>
<reference evidence="9 10" key="1">
    <citation type="submission" date="2019-07" db="EMBL/GenBank/DDBJ databases">
        <title>Annotation for the trematode Paragonimus westermani.</title>
        <authorList>
            <person name="Choi Y.-J."/>
        </authorList>
    </citation>
    <scope>NUCLEOTIDE SEQUENCE [LARGE SCALE GENOMIC DNA]</scope>
    <source>
        <strain evidence="9">180907_Pwestermani</strain>
    </source>
</reference>
<evidence type="ECO:0000256" key="3">
    <source>
        <dbReference type="ARBA" id="ARBA00022737"/>
    </source>
</evidence>
<name>A0A8T0DDH6_9TREM</name>
<evidence type="ECO:0000256" key="2">
    <source>
        <dbReference type="ARBA" id="ARBA00022723"/>
    </source>
</evidence>
<dbReference type="GO" id="GO:0010468">
    <property type="term" value="P:regulation of gene expression"/>
    <property type="evidence" value="ECO:0007669"/>
    <property type="project" value="TreeGrafter"/>
</dbReference>
<keyword evidence="10" id="KW-1185">Reference proteome</keyword>
<dbReference type="Gene3D" id="3.30.160.60">
    <property type="entry name" value="Classic Zinc Finger"/>
    <property type="match status" value="3"/>
</dbReference>
<dbReference type="GO" id="GO:0008270">
    <property type="term" value="F:zinc ion binding"/>
    <property type="evidence" value="ECO:0007669"/>
    <property type="project" value="UniProtKB-KW"/>
</dbReference>
<dbReference type="SUPFAM" id="SSF57667">
    <property type="entry name" value="beta-beta-alpha zinc fingers"/>
    <property type="match status" value="2"/>
</dbReference>
<dbReference type="AlphaFoldDB" id="A0A8T0DDH6"/>
<dbReference type="OrthoDB" id="8113227at2759"/>
<dbReference type="InterPro" id="IPR036236">
    <property type="entry name" value="Znf_C2H2_sf"/>
</dbReference>
<evidence type="ECO:0000313" key="9">
    <source>
        <dbReference type="EMBL" id="KAF8564918.1"/>
    </source>
</evidence>
<comment type="subcellular location">
    <subcellularLocation>
        <location evidence="1">Nucleus</location>
    </subcellularLocation>
</comment>
<keyword evidence="5" id="KW-0862">Zinc</keyword>
<evidence type="ECO:0000313" key="10">
    <source>
        <dbReference type="Proteomes" id="UP000699462"/>
    </source>
</evidence>
<dbReference type="PANTHER" id="PTHR16515:SF49">
    <property type="entry name" value="GASTRULA ZINC FINGER PROTEIN XLCGF49.1-LIKE-RELATED"/>
    <property type="match status" value="1"/>
</dbReference>
<evidence type="ECO:0000256" key="4">
    <source>
        <dbReference type="ARBA" id="ARBA00022771"/>
    </source>
</evidence>
<dbReference type="PROSITE" id="PS50157">
    <property type="entry name" value="ZINC_FINGER_C2H2_2"/>
    <property type="match status" value="2"/>
</dbReference>
<organism evidence="9 10">
    <name type="scientific">Paragonimus westermani</name>
    <dbReference type="NCBI Taxonomy" id="34504"/>
    <lineage>
        <taxon>Eukaryota</taxon>
        <taxon>Metazoa</taxon>
        <taxon>Spiralia</taxon>
        <taxon>Lophotrochozoa</taxon>
        <taxon>Platyhelminthes</taxon>
        <taxon>Trematoda</taxon>
        <taxon>Digenea</taxon>
        <taxon>Plagiorchiida</taxon>
        <taxon>Troglotremata</taxon>
        <taxon>Troglotrematidae</taxon>
        <taxon>Paragonimus</taxon>
    </lineage>
</organism>
<evidence type="ECO:0000256" key="7">
    <source>
        <dbReference type="PROSITE-ProRule" id="PRU00042"/>
    </source>
</evidence>
<dbReference type="InterPro" id="IPR013087">
    <property type="entry name" value="Znf_C2H2_type"/>
</dbReference>
<feature type="domain" description="C2H2-type" evidence="8">
    <location>
        <begin position="528"/>
        <end position="555"/>
    </location>
</feature>
<dbReference type="GO" id="GO:0005634">
    <property type="term" value="C:nucleus"/>
    <property type="evidence" value="ECO:0007669"/>
    <property type="project" value="UniProtKB-SubCell"/>
</dbReference>
<dbReference type="FunFam" id="3.30.160.60:FF:000145">
    <property type="entry name" value="Zinc finger protein 574"/>
    <property type="match status" value="1"/>
</dbReference>
<proteinExistence type="predicted"/>